<sequence>MNSAQQQINEKKSKKHQRTRKGQFFKRKHHKSNKHKKIILNQTDDLLKQVDMGDMVEKDLTLFMSPSPSMKKTFRRLHNLSNIDSSMFLSNYATMSNIDFQQMLSTLFITHYTINLYNEFLDTDEKVTFTRQLFELINKLNYLKLQDE</sequence>
<gene>
    <name evidence="3" type="ORF">JBS370_LOCUS21269</name>
    <name evidence="2" type="ORF">ZHD862_LOCUS37959</name>
</gene>
<feature type="region of interest" description="Disordered" evidence="1">
    <location>
        <begin position="1"/>
        <end position="33"/>
    </location>
</feature>
<organism evidence="3 4">
    <name type="scientific">Rotaria sordida</name>
    <dbReference type="NCBI Taxonomy" id="392033"/>
    <lineage>
        <taxon>Eukaryota</taxon>
        <taxon>Metazoa</taxon>
        <taxon>Spiralia</taxon>
        <taxon>Gnathifera</taxon>
        <taxon>Rotifera</taxon>
        <taxon>Eurotatoria</taxon>
        <taxon>Bdelloidea</taxon>
        <taxon>Philodinida</taxon>
        <taxon>Philodinidae</taxon>
        <taxon>Rotaria</taxon>
    </lineage>
</organism>
<name>A0A819HVR2_9BILA</name>
<comment type="caution">
    <text evidence="3">The sequence shown here is derived from an EMBL/GenBank/DDBJ whole genome shotgun (WGS) entry which is preliminary data.</text>
</comment>
<dbReference type="AlphaFoldDB" id="A0A819HVR2"/>
<dbReference type="EMBL" id="CAJOBD010002793">
    <property type="protein sequence ID" value="CAF3908523.1"/>
    <property type="molecule type" value="Genomic_DNA"/>
</dbReference>
<evidence type="ECO:0000313" key="2">
    <source>
        <dbReference type="EMBL" id="CAF1511879.1"/>
    </source>
</evidence>
<dbReference type="Proteomes" id="UP000663864">
    <property type="component" value="Unassembled WGS sequence"/>
</dbReference>
<accession>A0A819HVR2</accession>
<dbReference type="Proteomes" id="UP000663836">
    <property type="component" value="Unassembled WGS sequence"/>
</dbReference>
<protein>
    <submittedName>
        <fullName evidence="3">Uncharacterized protein</fullName>
    </submittedName>
</protein>
<evidence type="ECO:0000313" key="3">
    <source>
        <dbReference type="EMBL" id="CAF3908523.1"/>
    </source>
</evidence>
<evidence type="ECO:0000313" key="4">
    <source>
        <dbReference type="Proteomes" id="UP000663836"/>
    </source>
</evidence>
<dbReference type="EMBL" id="CAJNOT010007831">
    <property type="protein sequence ID" value="CAF1511879.1"/>
    <property type="molecule type" value="Genomic_DNA"/>
</dbReference>
<reference evidence="3" key="1">
    <citation type="submission" date="2021-02" db="EMBL/GenBank/DDBJ databases">
        <authorList>
            <person name="Nowell W R."/>
        </authorList>
    </citation>
    <scope>NUCLEOTIDE SEQUENCE</scope>
</reference>
<feature type="compositionally biased region" description="Basic residues" evidence="1">
    <location>
        <begin position="12"/>
        <end position="33"/>
    </location>
</feature>
<proteinExistence type="predicted"/>
<evidence type="ECO:0000256" key="1">
    <source>
        <dbReference type="SAM" id="MobiDB-lite"/>
    </source>
</evidence>